<feature type="region of interest" description="Disordered" evidence="1">
    <location>
        <begin position="1"/>
        <end position="35"/>
    </location>
</feature>
<evidence type="ECO:0000313" key="2">
    <source>
        <dbReference type="EMBL" id="OGG51413.1"/>
    </source>
</evidence>
<organism evidence="2 3">
    <name type="scientific">Handelsmanbacteria sp. (strain RIFCSPLOWO2_12_FULL_64_10)</name>
    <dbReference type="NCBI Taxonomy" id="1817868"/>
    <lineage>
        <taxon>Bacteria</taxon>
        <taxon>Candidatus Handelsmaniibacteriota</taxon>
    </lineage>
</organism>
<evidence type="ECO:0000313" key="3">
    <source>
        <dbReference type="Proteomes" id="UP000178606"/>
    </source>
</evidence>
<protein>
    <submittedName>
        <fullName evidence="2">Uncharacterized protein</fullName>
    </submittedName>
</protein>
<comment type="caution">
    <text evidence="2">The sequence shown here is derived from an EMBL/GenBank/DDBJ whole genome shotgun (WGS) entry which is preliminary data.</text>
</comment>
<proteinExistence type="predicted"/>
<feature type="compositionally biased region" description="Basic and acidic residues" evidence="1">
    <location>
        <begin position="1"/>
        <end position="10"/>
    </location>
</feature>
<dbReference type="Proteomes" id="UP000178606">
    <property type="component" value="Unassembled WGS sequence"/>
</dbReference>
<gene>
    <name evidence="2" type="ORF">A3F84_26535</name>
</gene>
<feature type="region of interest" description="Disordered" evidence="1">
    <location>
        <begin position="114"/>
        <end position="134"/>
    </location>
</feature>
<reference evidence="2 3" key="1">
    <citation type="journal article" date="2016" name="Nat. Commun.">
        <title>Thousands of microbial genomes shed light on interconnected biogeochemical processes in an aquifer system.</title>
        <authorList>
            <person name="Anantharaman K."/>
            <person name="Brown C.T."/>
            <person name="Hug L.A."/>
            <person name="Sharon I."/>
            <person name="Castelle C.J."/>
            <person name="Probst A.J."/>
            <person name="Thomas B.C."/>
            <person name="Singh A."/>
            <person name="Wilkins M.J."/>
            <person name="Karaoz U."/>
            <person name="Brodie E.L."/>
            <person name="Williams K.H."/>
            <person name="Hubbard S.S."/>
            <person name="Banfield J.F."/>
        </authorList>
    </citation>
    <scope>NUCLEOTIDE SEQUENCE [LARGE SCALE GENOMIC DNA]</scope>
    <source>
        <strain evidence="3">RIFCSPLOWO2_12_FULL_64_10</strain>
    </source>
</reference>
<sequence length="134" mass="14670">MTRRDPDRPEVVAGILPQPDRRVDELSRDREGEGPAVHVEDLVPDLHGLPFHGHAPLDERLVALHGGPEDHDIARIGVPKGGEAHVEQGDASAVDELVRQQEVPDQERVLHRAGGDAIGLHHRGPDEEETDKSD</sequence>
<evidence type="ECO:0000256" key="1">
    <source>
        <dbReference type="SAM" id="MobiDB-lite"/>
    </source>
</evidence>
<accession>A0A1F6CQI6</accession>
<feature type="compositionally biased region" description="Basic and acidic residues" evidence="1">
    <location>
        <begin position="19"/>
        <end position="35"/>
    </location>
</feature>
<dbReference type="EMBL" id="MFKF01000184">
    <property type="protein sequence ID" value="OGG51413.1"/>
    <property type="molecule type" value="Genomic_DNA"/>
</dbReference>
<name>A0A1F6CQI6_HANXR</name>
<dbReference type="AlphaFoldDB" id="A0A1F6CQI6"/>